<dbReference type="HOGENOM" id="CLU_1859135_0_0_1"/>
<protein>
    <submittedName>
        <fullName evidence="1">Uncharacterized protein</fullName>
    </submittedName>
</protein>
<accession>A0C7P5</accession>
<organism evidence="1 2">
    <name type="scientific">Paramecium tetraurelia</name>
    <dbReference type="NCBI Taxonomy" id="5888"/>
    <lineage>
        <taxon>Eukaryota</taxon>
        <taxon>Sar</taxon>
        <taxon>Alveolata</taxon>
        <taxon>Ciliophora</taxon>
        <taxon>Intramacronucleata</taxon>
        <taxon>Oligohymenophorea</taxon>
        <taxon>Peniculida</taxon>
        <taxon>Parameciidae</taxon>
        <taxon>Paramecium</taxon>
    </lineage>
</organism>
<evidence type="ECO:0000313" key="2">
    <source>
        <dbReference type="Proteomes" id="UP000000600"/>
    </source>
</evidence>
<dbReference type="Proteomes" id="UP000000600">
    <property type="component" value="Unassembled WGS sequence"/>
</dbReference>
<sequence>MKKYYEQKGLNVFDFLPQTYHIKNKVVDLFVYKIRIILFGLLNLPNLLIEVMEFTYSRQQMKSNSSQEVFIIIRMESRRLLLFKNILKINYFITKENLILDDISYLLLSMDNRRAIGIKMDTKELLALNSVWSIYKSD</sequence>
<evidence type="ECO:0000313" key="1">
    <source>
        <dbReference type="EMBL" id="CAK66812.1"/>
    </source>
</evidence>
<dbReference type="AlphaFoldDB" id="A0C7P5"/>
<proteinExistence type="predicted"/>
<keyword evidence="2" id="KW-1185">Reference proteome</keyword>
<reference evidence="1 2" key="1">
    <citation type="journal article" date="2006" name="Nature">
        <title>Global trends of whole-genome duplications revealed by the ciliate Paramecium tetraurelia.</title>
        <authorList>
            <consortium name="Genoscope"/>
            <person name="Aury J.-M."/>
            <person name="Jaillon O."/>
            <person name="Duret L."/>
            <person name="Noel B."/>
            <person name="Jubin C."/>
            <person name="Porcel B.M."/>
            <person name="Segurens B."/>
            <person name="Daubin V."/>
            <person name="Anthouard V."/>
            <person name="Aiach N."/>
            <person name="Arnaiz O."/>
            <person name="Billaut A."/>
            <person name="Beisson J."/>
            <person name="Blanc I."/>
            <person name="Bouhouche K."/>
            <person name="Camara F."/>
            <person name="Duharcourt S."/>
            <person name="Guigo R."/>
            <person name="Gogendeau D."/>
            <person name="Katinka M."/>
            <person name="Keller A.-M."/>
            <person name="Kissmehl R."/>
            <person name="Klotz C."/>
            <person name="Koll F."/>
            <person name="Le Moue A."/>
            <person name="Lepere C."/>
            <person name="Malinsky S."/>
            <person name="Nowacki M."/>
            <person name="Nowak J.K."/>
            <person name="Plattner H."/>
            <person name="Poulain J."/>
            <person name="Ruiz F."/>
            <person name="Serrano V."/>
            <person name="Zagulski M."/>
            <person name="Dessen P."/>
            <person name="Betermier M."/>
            <person name="Weissenbach J."/>
            <person name="Scarpelli C."/>
            <person name="Schachter V."/>
            <person name="Sperling L."/>
            <person name="Meyer E."/>
            <person name="Cohen J."/>
            <person name="Wincker P."/>
        </authorList>
    </citation>
    <scope>NUCLEOTIDE SEQUENCE [LARGE SCALE GENOMIC DNA]</scope>
    <source>
        <strain evidence="1 2">Stock d4-2</strain>
    </source>
</reference>
<dbReference type="RefSeq" id="XP_001434209.1">
    <property type="nucleotide sequence ID" value="XM_001434172.1"/>
</dbReference>
<name>A0C7P5_PARTE</name>
<gene>
    <name evidence="1" type="ORF">GSPATT00035942001</name>
</gene>
<dbReference type="KEGG" id="ptm:GSPATT00035942001"/>
<dbReference type="InParanoid" id="A0C7P5"/>
<dbReference type="EMBL" id="CT868048">
    <property type="protein sequence ID" value="CAK66812.1"/>
    <property type="molecule type" value="Genomic_DNA"/>
</dbReference>
<dbReference type="GeneID" id="5020010"/>